<evidence type="ECO:0008006" key="4">
    <source>
        <dbReference type="Google" id="ProtNLM"/>
    </source>
</evidence>
<dbReference type="OrthoDB" id="2112446at2759"/>
<dbReference type="Proteomes" id="UP000054481">
    <property type="component" value="Unassembled WGS sequence"/>
</dbReference>
<reference evidence="2 3" key="1">
    <citation type="journal article" date="2014" name="Genome Biol. Evol.">
        <title>Comparative genomics and transcriptomics analyses reveal divergent lifestyle features of nematode endoparasitic fungus Hirsutella minnesotensis.</title>
        <authorList>
            <person name="Lai Y."/>
            <person name="Liu K."/>
            <person name="Zhang X."/>
            <person name="Zhang X."/>
            <person name="Li K."/>
            <person name="Wang N."/>
            <person name="Shu C."/>
            <person name="Wu Y."/>
            <person name="Wang C."/>
            <person name="Bushley K.E."/>
            <person name="Xiang M."/>
            <person name="Liu X."/>
        </authorList>
    </citation>
    <scope>NUCLEOTIDE SEQUENCE [LARGE SCALE GENOMIC DNA]</scope>
    <source>
        <strain evidence="2 3">3608</strain>
    </source>
</reference>
<dbReference type="AlphaFoldDB" id="A0A0F7ZGZ3"/>
<dbReference type="PANTHER" id="PTHR39603">
    <property type="entry name" value="CYANOVIRIN-N DOMAIN-CONTAINING PROTEIN"/>
    <property type="match status" value="1"/>
</dbReference>
<evidence type="ECO:0000256" key="1">
    <source>
        <dbReference type="SAM" id="SignalP"/>
    </source>
</evidence>
<proteinExistence type="predicted"/>
<sequence>MKLTHLSSASIAFASSMLATGIVVSYPEVIPGPGLPGLADIGVTSAQLYVMELPSTSAKILARFQPYCGPAEQAYANVKNIVACYHYLNKLGHTQCTVSAGWSEFCFSGNGKITGFAYGEASQSSYCSDVAHAVLYTIDHCTRPDQSVAGLQAANGNGNLIVSSVNRKWDGHRP</sequence>
<evidence type="ECO:0000313" key="2">
    <source>
        <dbReference type="EMBL" id="KJZ71741.1"/>
    </source>
</evidence>
<name>A0A0F7ZGZ3_9HYPO</name>
<keyword evidence="1" id="KW-0732">Signal</keyword>
<organism evidence="2 3">
    <name type="scientific">Hirsutella minnesotensis 3608</name>
    <dbReference type="NCBI Taxonomy" id="1043627"/>
    <lineage>
        <taxon>Eukaryota</taxon>
        <taxon>Fungi</taxon>
        <taxon>Dikarya</taxon>
        <taxon>Ascomycota</taxon>
        <taxon>Pezizomycotina</taxon>
        <taxon>Sordariomycetes</taxon>
        <taxon>Hypocreomycetidae</taxon>
        <taxon>Hypocreales</taxon>
        <taxon>Ophiocordycipitaceae</taxon>
        <taxon>Hirsutella</taxon>
    </lineage>
</organism>
<evidence type="ECO:0000313" key="3">
    <source>
        <dbReference type="Proteomes" id="UP000054481"/>
    </source>
</evidence>
<protein>
    <recommendedName>
        <fullName evidence="4">Ecp2 effector protein domain-containing protein</fullName>
    </recommendedName>
</protein>
<feature type="signal peptide" evidence="1">
    <location>
        <begin position="1"/>
        <end position="19"/>
    </location>
</feature>
<dbReference type="EMBL" id="KQ030563">
    <property type="protein sequence ID" value="KJZ71741.1"/>
    <property type="molecule type" value="Genomic_DNA"/>
</dbReference>
<feature type="chain" id="PRO_5002525888" description="Ecp2 effector protein domain-containing protein" evidence="1">
    <location>
        <begin position="20"/>
        <end position="174"/>
    </location>
</feature>
<accession>A0A0F7ZGZ3</accession>
<gene>
    <name evidence="2" type="ORF">HIM_08883</name>
</gene>
<keyword evidence="3" id="KW-1185">Reference proteome</keyword>
<dbReference type="PANTHER" id="PTHR39603:SF1">
    <property type="entry name" value="CYANOVIRIN-N DOMAIN-CONTAINING PROTEIN"/>
    <property type="match status" value="1"/>
</dbReference>